<organism evidence="3 4">
    <name type="scientific">Nocardia rhizosphaerihabitans</name>
    <dbReference type="NCBI Taxonomy" id="1691570"/>
    <lineage>
        <taxon>Bacteria</taxon>
        <taxon>Bacillati</taxon>
        <taxon>Actinomycetota</taxon>
        <taxon>Actinomycetes</taxon>
        <taxon>Mycobacteriales</taxon>
        <taxon>Nocardiaceae</taxon>
        <taxon>Nocardia</taxon>
    </lineage>
</organism>
<feature type="domain" description="NACHT" evidence="2">
    <location>
        <begin position="95"/>
        <end position="251"/>
    </location>
</feature>
<feature type="transmembrane region" description="Helical" evidence="1">
    <location>
        <begin position="420"/>
        <end position="443"/>
    </location>
</feature>
<reference evidence="4" key="1">
    <citation type="journal article" date="2019" name="Int. J. Syst. Evol. Microbiol.">
        <title>The Global Catalogue of Microorganisms (GCM) 10K type strain sequencing project: providing services to taxonomists for standard genome sequencing and annotation.</title>
        <authorList>
            <consortium name="The Broad Institute Genomics Platform"/>
            <consortium name="The Broad Institute Genome Sequencing Center for Infectious Disease"/>
            <person name="Wu L."/>
            <person name="Ma J."/>
        </authorList>
    </citation>
    <scope>NUCLEOTIDE SEQUENCE [LARGE SCALE GENOMIC DNA]</scope>
    <source>
        <strain evidence="4">CGMCC 4.7329</strain>
    </source>
</reference>
<keyword evidence="1" id="KW-1133">Transmembrane helix</keyword>
<evidence type="ECO:0000313" key="4">
    <source>
        <dbReference type="Proteomes" id="UP000658127"/>
    </source>
</evidence>
<name>A0ABQ2KW37_9NOCA</name>
<dbReference type="Gene3D" id="3.40.50.300">
    <property type="entry name" value="P-loop containing nucleotide triphosphate hydrolases"/>
    <property type="match status" value="1"/>
</dbReference>
<dbReference type="EMBL" id="BMNE01000007">
    <property type="protein sequence ID" value="GGN93357.1"/>
    <property type="molecule type" value="Genomic_DNA"/>
</dbReference>
<accession>A0ABQ2KW37</accession>
<feature type="transmembrane region" description="Helical" evidence="1">
    <location>
        <begin position="464"/>
        <end position="486"/>
    </location>
</feature>
<gene>
    <name evidence="3" type="ORF">GCM10011610_55180</name>
</gene>
<feature type="transmembrane region" description="Helical" evidence="1">
    <location>
        <begin position="534"/>
        <end position="555"/>
    </location>
</feature>
<dbReference type="Pfam" id="PF05729">
    <property type="entry name" value="NACHT"/>
    <property type="match status" value="1"/>
</dbReference>
<evidence type="ECO:0000313" key="3">
    <source>
        <dbReference type="EMBL" id="GGN93357.1"/>
    </source>
</evidence>
<evidence type="ECO:0000256" key="1">
    <source>
        <dbReference type="SAM" id="Phobius"/>
    </source>
</evidence>
<dbReference type="InterPro" id="IPR027417">
    <property type="entry name" value="P-loop_NTPase"/>
</dbReference>
<keyword evidence="1" id="KW-0472">Membrane</keyword>
<dbReference type="SUPFAM" id="SSF52540">
    <property type="entry name" value="P-loop containing nucleoside triphosphate hydrolases"/>
    <property type="match status" value="1"/>
</dbReference>
<feature type="transmembrane region" description="Helical" evidence="1">
    <location>
        <begin position="387"/>
        <end position="408"/>
    </location>
</feature>
<protein>
    <recommendedName>
        <fullName evidence="2">NACHT domain-containing protein</fullName>
    </recommendedName>
</protein>
<dbReference type="Proteomes" id="UP000658127">
    <property type="component" value="Unassembled WGS sequence"/>
</dbReference>
<feature type="transmembrane region" description="Helical" evidence="1">
    <location>
        <begin position="492"/>
        <end position="513"/>
    </location>
</feature>
<evidence type="ECO:0000259" key="2">
    <source>
        <dbReference type="Pfam" id="PF05729"/>
    </source>
</evidence>
<keyword evidence="4" id="KW-1185">Reference proteome</keyword>
<proteinExistence type="predicted"/>
<feature type="transmembrane region" description="Helical" evidence="1">
    <location>
        <begin position="575"/>
        <end position="600"/>
    </location>
</feature>
<comment type="caution">
    <text evidence="3">The sequence shown here is derived from an EMBL/GenBank/DDBJ whole genome shotgun (WGS) entry which is preliminary data.</text>
</comment>
<dbReference type="InterPro" id="IPR007111">
    <property type="entry name" value="NACHT_NTPase"/>
</dbReference>
<sequence>MTGMAEGAAVVRVGAKAAGPLRRRLFPETSDPALARHADELAGKVRRRERELRAQLSAAPSDVIAVEITVDAKAVDGAVQVTGLTEHVRSLPEPRRVLIHGEAGSGKTVAATYLTLGLLDHRDEVADFPRANVAVPVRVNAAGWNGRQHFSRWLIERLGSDYGLHPRVAKALVESERILPLIDGLDEMDSVEAAYEALRKLSREPWKGRQLVVLCRTEDFEDLRRHAADARLASAATMEMRPLTHRQTIGYLASQQAKDHVPDDAWTDVIDRIEHAPTGPLATALRTPWMLALAVVAEQHDAGIGTKLTRFDDADAIRNQLLATQVRAAVAGTNPEGEFEDYTEANVTQWLATLAHRLDDRATAGQDGTTMQLDEVWELAGPIRCRVLYSLVCGLIALLGLVLSFLAPAPEGPTWLDAAVWTWLPLLAFPLAVMVVTSGPADVQARRLAWRRPGRAWRHVVARLTEPIAIALCVAVICAVAVVFGGMTGRDALTIAALAAPGCLAYGLVNVLSVDSDEMYELVMHETRLLRDDATAAVVIGGLTAASIWGGVVGADRLGGEPDGSLLTPLYTAGYLGLIVTLLYGVATGRYLTAMALFAMTGSFPDRPARFLDWARRGGLLGVSYAAYQFRHETFREWVKANAPRPPDTRPAPNAVRARAERWMSAIRDRVRRAA</sequence>
<keyword evidence="1" id="KW-0812">Transmembrane</keyword>